<evidence type="ECO:0000313" key="1">
    <source>
        <dbReference type="EMBL" id="GAH38958.1"/>
    </source>
</evidence>
<accession>X1H142</accession>
<comment type="caution">
    <text evidence="1">The sequence shown here is derived from an EMBL/GenBank/DDBJ whole genome shotgun (WGS) entry which is preliminary data.</text>
</comment>
<feature type="non-terminal residue" evidence="1">
    <location>
        <position position="1"/>
    </location>
</feature>
<organism evidence="1">
    <name type="scientific">marine sediment metagenome</name>
    <dbReference type="NCBI Taxonomy" id="412755"/>
    <lineage>
        <taxon>unclassified sequences</taxon>
        <taxon>metagenomes</taxon>
        <taxon>ecological metagenomes</taxon>
    </lineage>
</organism>
<dbReference type="AlphaFoldDB" id="X1H142"/>
<gene>
    <name evidence="1" type="ORF">S03H2_20673</name>
</gene>
<name>X1H142_9ZZZZ</name>
<protein>
    <submittedName>
        <fullName evidence="1">Uncharacterized protein</fullName>
    </submittedName>
</protein>
<proteinExistence type="predicted"/>
<sequence>VLNFDVIPDGYASIYKDSFTDDAVLPNFGSWAHLSLVPYAGPFAN</sequence>
<reference evidence="1" key="1">
    <citation type="journal article" date="2014" name="Front. Microbiol.">
        <title>High frequency of phylogenetically diverse reductive dehalogenase-homologous genes in deep subseafloor sedimentary metagenomes.</title>
        <authorList>
            <person name="Kawai M."/>
            <person name="Futagami T."/>
            <person name="Toyoda A."/>
            <person name="Takaki Y."/>
            <person name="Nishi S."/>
            <person name="Hori S."/>
            <person name="Arai W."/>
            <person name="Tsubouchi T."/>
            <person name="Morono Y."/>
            <person name="Uchiyama I."/>
            <person name="Ito T."/>
            <person name="Fujiyama A."/>
            <person name="Inagaki F."/>
            <person name="Takami H."/>
        </authorList>
    </citation>
    <scope>NUCLEOTIDE SEQUENCE</scope>
    <source>
        <strain evidence="1">Expedition CK06-06</strain>
    </source>
</reference>
<dbReference type="EMBL" id="BARU01010920">
    <property type="protein sequence ID" value="GAH38958.1"/>
    <property type="molecule type" value="Genomic_DNA"/>
</dbReference>